<dbReference type="EMBL" id="LNIX01000042">
    <property type="protein sequence ID" value="OXA39000.1"/>
    <property type="molecule type" value="Genomic_DNA"/>
</dbReference>
<feature type="compositionally biased region" description="Basic and acidic residues" evidence="1">
    <location>
        <begin position="264"/>
        <end position="275"/>
    </location>
</feature>
<evidence type="ECO:0000313" key="3">
    <source>
        <dbReference type="Proteomes" id="UP000198287"/>
    </source>
</evidence>
<feature type="compositionally biased region" description="Basic and acidic residues" evidence="1">
    <location>
        <begin position="344"/>
        <end position="363"/>
    </location>
</feature>
<sequence length="534" mass="59822">MQIERDIELLKEAFGCGCDDATSTHVSVSPPNLQFRHDQRSSYLAKVSVWNKRRDYVEVHLEKLNAPNIFHAFCNKKGAYGGSQVDVWVKCTPGLRKLAFDCLRIRVTTINSDPREVQVLSVPLQLCPGFSWFSMPKVVAMPSISVGNVAEVSLTFPQVPEPEKFFVAVRSSKPHLSESLTITPLSGVLGSDFDAVSELVIRYKPTDYTTLVHVVQLHFPGVDAVPHEIVIFARAIPGIESERIKRETTILQNFMAMEQSSKAATERKRLPEPKLRFKPAPPAPPSSGGDEEEEEETDSPQPKTCSTVKNGDDLTTPAGVMRFLLRKGARSHENAKTVELTTPQEEKVHSQPDSKNEFHTTEKMRHKHGHSPLHHSHAPLDEDPTQNRDKFAEKSVHSHHRDQHEKEAGVNEEDEEDVPRTRGKGTKQKSLHRLGKLSKPNLNEGLFVDDEGRKETHNSSKIGQKRSKSVKQSKETRDEEEVEEEQVVHHNLSGHDSSDPSTPRHNHKVGGHHHATDALFVSPDHDAAYNSSTE</sequence>
<name>A0A226D1Q7_FOLCA</name>
<organism evidence="2 3">
    <name type="scientific">Folsomia candida</name>
    <name type="common">Springtail</name>
    <dbReference type="NCBI Taxonomy" id="158441"/>
    <lineage>
        <taxon>Eukaryota</taxon>
        <taxon>Metazoa</taxon>
        <taxon>Ecdysozoa</taxon>
        <taxon>Arthropoda</taxon>
        <taxon>Hexapoda</taxon>
        <taxon>Collembola</taxon>
        <taxon>Entomobryomorpha</taxon>
        <taxon>Isotomoidea</taxon>
        <taxon>Isotomidae</taxon>
        <taxon>Proisotominae</taxon>
        <taxon>Folsomia</taxon>
    </lineage>
</organism>
<feature type="compositionally biased region" description="Acidic residues" evidence="1">
    <location>
        <begin position="289"/>
        <end position="298"/>
    </location>
</feature>
<gene>
    <name evidence="2" type="ORF">Fcan01_26284</name>
</gene>
<comment type="caution">
    <text evidence="2">The sequence shown here is derived from an EMBL/GenBank/DDBJ whole genome shotgun (WGS) entry which is preliminary data.</text>
</comment>
<feature type="compositionally biased region" description="Basic residues" evidence="1">
    <location>
        <begin position="504"/>
        <end position="513"/>
    </location>
</feature>
<reference evidence="2 3" key="1">
    <citation type="submission" date="2015-12" db="EMBL/GenBank/DDBJ databases">
        <title>The genome of Folsomia candida.</title>
        <authorList>
            <person name="Faddeeva A."/>
            <person name="Derks M.F."/>
            <person name="Anvar Y."/>
            <person name="Smit S."/>
            <person name="Van Straalen N."/>
            <person name="Roelofs D."/>
        </authorList>
    </citation>
    <scope>NUCLEOTIDE SEQUENCE [LARGE SCALE GENOMIC DNA]</scope>
    <source>
        <strain evidence="2 3">VU population</strain>
        <tissue evidence="2">Whole body</tissue>
    </source>
</reference>
<feature type="compositionally biased region" description="Basic residues" evidence="1">
    <location>
        <begin position="421"/>
        <end position="436"/>
    </location>
</feature>
<feature type="compositionally biased region" description="Basic and acidic residues" evidence="1">
    <location>
        <begin position="385"/>
        <end position="409"/>
    </location>
</feature>
<feature type="region of interest" description="Disordered" evidence="1">
    <location>
        <begin position="257"/>
        <end position="534"/>
    </location>
</feature>
<feature type="compositionally biased region" description="Basic residues" evidence="1">
    <location>
        <begin position="364"/>
        <end position="377"/>
    </location>
</feature>
<keyword evidence="3" id="KW-1185">Reference proteome</keyword>
<dbReference type="Proteomes" id="UP000198287">
    <property type="component" value="Unassembled WGS sequence"/>
</dbReference>
<evidence type="ECO:0000256" key="1">
    <source>
        <dbReference type="SAM" id="MobiDB-lite"/>
    </source>
</evidence>
<evidence type="ECO:0000313" key="2">
    <source>
        <dbReference type="EMBL" id="OXA39000.1"/>
    </source>
</evidence>
<dbReference type="AlphaFoldDB" id="A0A226D1Q7"/>
<proteinExistence type="predicted"/>
<protein>
    <submittedName>
        <fullName evidence="2">Uncharacterized protein</fullName>
    </submittedName>
</protein>
<accession>A0A226D1Q7</accession>